<comment type="similarity">
    <text evidence="2 7">Belongs to the peptidase S26 family.</text>
</comment>
<keyword evidence="7" id="KW-0812">Transmembrane</keyword>
<evidence type="ECO:0000256" key="7">
    <source>
        <dbReference type="RuleBase" id="RU362042"/>
    </source>
</evidence>
<dbReference type="GO" id="GO:0006465">
    <property type="term" value="P:signal peptide processing"/>
    <property type="evidence" value="ECO:0007669"/>
    <property type="project" value="InterPro"/>
</dbReference>
<dbReference type="NCBIfam" id="TIGR02227">
    <property type="entry name" value="sigpep_I_bact"/>
    <property type="match status" value="2"/>
</dbReference>
<keyword evidence="10" id="KW-1185">Reference proteome</keyword>
<feature type="active site" evidence="6">
    <location>
        <position position="44"/>
    </location>
</feature>
<dbReference type="Gene3D" id="2.10.109.10">
    <property type="entry name" value="Umud Fragment, subunit A"/>
    <property type="match status" value="2"/>
</dbReference>
<dbReference type="PROSITE" id="PS00761">
    <property type="entry name" value="SPASE_I_3"/>
    <property type="match status" value="1"/>
</dbReference>
<evidence type="ECO:0000256" key="3">
    <source>
        <dbReference type="ARBA" id="ARBA00013208"/>
    </source>
</evidence>
<dbReference type="PRINTS" id="PR00727">
    <property type="entry name" value="LEADERPTASE"/>
</dbReference>
<keyword evidence="7" id="KW-0645">Protease</keyword>
<dbReference type="InterPro" id="IPR019533">
    <property type="entry name" value="Peptidase_S26"/>
</dbReference>
<dbReference type="EMBL" id="JACHKT010000010">
    <property type="protein sequence ID" value="MBB6003155.1"/>
    <property type="molecule type" value="Genomic_DNA"/>
</dbReference>
<organism evidence="9 10">
    <name type="scientific">Arcicella rosea</name>
    <dbReference type="NCBI Taxonomy" id="502909"/>
    <lineage>
        <taxon>Bacteria</taxon>
        <taxon>Pseudomonadati</taxon>
        <taxon>Bacteroidota</taxon>
        <taxon>Cytophagia</taxon>
        <taxon>Cytophagales</taxon>
        <taxon>Flectobacillaceae</taxon>
        <taxon>Arcicella</taxon>
    </lineage>
</organism>
<evidence type="ECO:0000256" key="4">
    <source>
        <dbReference type="ARBA" id="ARBA00019232"/>
    </source>
</evidence>
<dbReference type="GO" id="GO:0004252">
    <property type="term" value="F:serine-type endopeptidase activity"/>
    <property type="evidence" value="ECO:0007669"/>
    <property type="project" value="InterPro"/>
</dbReference>
<keyword evidence="7" id="KW-0472">Membrane</keyword>
<name>A0A841EJ12_9BACT</name>
<sequence length="401" mass="46135">MSEKKQPKQKSPFREWIDSVVFAVVAATLIRFFFFEAYTIPTPSMESSLMVGDFLFVSKLHYGVRTPKTPLQVPLTHQKIWGTDIPSYLRWLDLPIKRLPGFSEVKQGDAVVFNVPNYTPDGDAPVDLRTYYIKRCIGTPGKTLEIRDTQVYIDGKPMENPVKMQHKYLLYAKQDLQTLGEQEIATFEEMGITNGFDATGGPNDNITLPMGDDEIRSLDSTKSSFRYIINTSQDNIDELKKKVWVQDIKKVFMPKGIQDGQEGNTNDDGDTPMFGTSYSYAWNRDNYGPLLIPNKGLTIKLDSGNVDKYKYIIKYYEGNQNVVIDGHRIMVDGKTITSYTFKQDYYFMMGDNRHHSADSRYWGFVPADHIVGKAVFIWMSLDPNKNFLSKIRWNRIFRFVD</sequence>
<evidence type="ECO:0000256" key="2">
    <source>
        <dbReference type="ARBA" id="ARBA00009370"/>
    </source>
</evidence>
<dbReference type="SUPFAM" id="SSF51306">
    <property type="entry name" value="LexA/Signal peptidase"/>
    <property type="match status" value="2"/>
</dbReference>
<dbReference type="RefSeq" id="WP_184133430.1">
    <property type="nucleotide sequence ID" value="NZ_JACHKT010000010.1"/>
</dbReference>
<dbReference type="InterPro" id="IPR000223">
    <property type="entry name" value="Pept_S26A_signal_pept_1"/>
</dbReference>
<feature type="transmembrane region" description="Helical" evidence="7">
    <location>
        <begin position="20"/>
        <end position="40"/>
    </location>
</feature>
<protein>
    <recommendedName>
        <fullName evidence="4 7">Signal peptidase I</fullName>
        <ecNumber evidence="3 7">3.4.21.89</ecNumber>
    </recommendedName>
</protein>
<evidence type="ECO:0000313" key="10">
    <source>
        <dbReference type="Proteomes" id="UP000524404"/>
    </source>
</evidence>
<accession>A0A841EJ12</accession>
<feature type="domain" description="Peptidase S26" evidence="8">
    <location>
        <begin position="14"/>
        <end position="220"/>
    </location>
</feature>
<keyword evidence="7" id="KW-1133">Transmembrane helix</keyword>
<dbReference type="InterPro" id="IPR019758">
    <property type="entry name" value="Pept_S26A_signal_pept_1_CS"/>
</dbReference>
<dbReference type="EC" id="3.4.21.89" evidence="3 7"/>
<evidence type="ECO:0000313" key="9">
    <source>
        <dbReference type="EMBL" id="MBB6003155.1"/>
    </source>
</evidence>
<dbReference type="PANTHER" id="PTHR43390">
    <property type="entry name" value="SIGNAL PEPTIDASE I"/>
    <property type="match status" value="1"/>
</dbReference>
<dbReference type="CDD" id="cd06530">
    <property type="entry name" value="S26_SPase_I"/>
    <property type="match status" value="2"/>
</dbReference>
<comment type="subcellular location">
    <subcellularLocation>
        <location evidence="7">Membrane</location>
        <topology evidence="7">Single-pass type II membrane protein</topology>
    </subcellularLocation>
</comment>
<evidence type="ECO:0000256" key="6">
    <source>
        <dbReference type="PIRSR" id="PIRSR600223-1"/>
    </source>
</evidence>
<comment type="caution">
    <text evidence="9">The sequence shown here is derived from an EMBL/GenBank/DDBJ whole genome shotgun (WGS) entry which is preliminary data.</text>
</comment>
<keyword evidence="5 7" id="KW-0378">Hydrolase</keyword>
<comment type="catalytic activity">
    <reaction evidence="1 7">
        <text>Cleavage of hydrophobic, N-terminal signal or leader sequences from secreted and periplasmic proteins.</text>
        <dbReference type="EC" id="3.4.21.89"/>
    </reaction>
</comment>
<evidence type="ECO:0000256" key="5">
    <source>
        <dbReference type="ARBA" id="ARBA00022801"/>
    </source>
</evidence>
<reference evidence="9 10" key="1">
    <citation type="submission" date="2020-08" db="EMBL/GenBank/DDBJ databases">
        <title>Functional genomics of gut bacteria from endangered species of beetles.</title>
        <authorList>
            <person name="Carlos-Shanley C."/>
        </authorList>
    </citation>
    <scope>NUCLEOTIDE SEQUENCE [LARGE SCALE GENOMIC DNA]</scope>
    <source>
        <strain evidence="9 10">S00070</strain>
    </source>
</reference>
<dbReference type="Proteomes" id="UP000524404">
    <property type="component" value="Unassembled WGS sequence"/>
</dbReference>
<evidence type="ECO:0000259" key="8">
    <source>
        <dbReference type="Pfam" id="PF10502"/>
    </source>
</evidence>
<gene>
    <name evidence="9" type="ORF">HNP25_001807</name>
</gene>
<dbReference type="AlphaFoldDB" id="A0A841EJ12"/>
<evidence type="ECO:0000256" key="1">
    <source>
        <dbReference type="ARBA" id="ARBA00000677"/>
    </source>
</evidence>
<dbReference type="GO" id="GO:0016020">
    <property type="term" value="C:membrane"/>
    <property type="evidence" value="ECO:0007669"/>
    <property type="project" value="UniProtKB-SubCell"/>
</dbReference>
<feature type="active site" evidence="6">
    <location>
        <position position="134"/>
    </location>
</feature>
<dbReference type="GO" id="GO:0009003">
    <property type="term" value="F:signal peptidase activity"/>
    <property type="evidence" value="ECO:0007669"/>
    <property type="project" value="UniProtKB-EC"/>
</dbReference>
<dbReference type="PANTHER" id="PTHR43390:SF1">
    <property type="entry name" value="CHLOROPLAST PROCESSING PEPTIDASE"/>
    <property type="match status" value="1"/>
</dbReference>
<dbReference type="Pfam" id="PF10502">
    <property type="entry name" value="Peptidase_S26"/>
    <property type="match status" value="2"/>
</dbReference>
<proteinExistence type="inferred from homology"/>
<dbReference type="InterPro" id="IPR036286">
    <property type="entry name" value="LexA/Signal_pep-like_sf"/>
</dbReference>
<feature type="domain" description="Peptidase S26" evidence="8">
    <location>
        <begin position="341"/>
        <end position="379"/>
    </location>
</feature>